<reference evidence="3 4" key="1">
    <citation type="journal article" date="2019" name="Nat. Ecol. Evol.">
        <title>Megaphylogeny resolves global patterns of mushroom evolution.</title>
        <authorList>
            <person name="Varga T."/>
            <person name="Krizsan K."/>
            <person name="Foldi C."/>
            <person name="Dima B."/>
            <person name="Sanchez-Garcia M."/>
            <person name="Sanchez-Ramirez S."/>
            <person name="Szollosi G.J."/>
            <person name="Szarkandi J.G."/>
            <person name="Papp V."/>
            <person name="Albert L."/>
            <person name="Andreopoulos W."/>
            <person name="Angelini C."/>
            <person name="Antonin V."/>
            <person name="Barry K.W."/>
            <person name="Bougher N.L."/>
            <person name="Buchanan P."/>
            <person name="Buyck B."/>
            <person name="Bense V."/>
            <person name="Catcheside P."/>
            <person name="Chovatia M."/>
            <person name="Cooper J."/>
            <person name="Damon W."/>
            <person name="Desjardin D."/>
            <person name="Finy P."/>
            <person name="Geml J."/>
            <person name="Haridas S."/>
            <person name="Hughes K."/>
            <person name="Justo A."/>
            <person name="Karasinski D."/>
            <person name="Kautmanova I."/>
            <person name="Kiss B."/>
            <person name="Kocsube S."/>
            <person name="Kotiranta H."/>
            <person name="LaButti K.M."/>
            <person name="Lechner B.E."/>
            <person name="Liimatainen K."/>
            <person name="Lipzen A."/>
            <person name="Lukacs Z."/>
            <person name="Mihaltcheva S."/>
            <person name="Morgado L.N."/>
            <person name="Niskanen T."/>
            <person name="Noordeloos M.E."/>
            <person name="Ohm R.A."/>
            <person name="Ortiz-Santana B."/>
            <person name="Ovrebo C."/>
            <person name="Racz N."/>
            <person name="Riley R."/>
            <person name="Savchenko A."/>
            <person name="Shiryaev A."/>
            <person name="Soop K."/>
            <person name="Spirin V."/>
            <person name="Szebenyi C."/>
            <person name="Tomsovsky M."/>
            <person name="Tulloss R.E."/>
            <person name="Uehling J."/>
            <person name="Grigoriev I.V."/>
            <person name="Vagvolgyi C."/>
            <person name="Papp T."/>
            <person name="Martin F.M."/>
            <person name="Miettinen O."/>
            <person name="Hibbett D.S."/>
            <person name="Nagy L.G."/>
        </authorList>
    </citation>
    <scope>NUCLEOTIDE SEQUENCE [LARGE SCALE GENOMIC DNA]</scope>
    <source>
        <strain evidence="3 4">CBS 121175</strain>
    </source>
</reference>
<dbReference type="AlphaFoldDB" id="A0A5C3KX62"/>
<feature type="compositionally biased region" description="Polar residues" evidence="1">
    <location>
        <begin position="369"/>
        <end position="384"/>
    </location>
</feature>
<feature type="compositionally biased region" description="Polar residues" evidence="1">
    <location>
        <begin position="446"/>
        <end position="462"/>
    </location>
</feature>
<keyword evidence="2" id="KW-1133">Transmembrane helix</keyword>
<accession>A0A5C3KX62</accession>
<evidence type="ECO:0000256" key="1">
    <source>
        <dbReference type="SAM" id="MobiDB-lite"/>
    </source>
</evidence>
<dbReference type="STRING" id="230819.A0A5C3KX62"/>
<dbReference type="EMBL" id="ML210190">
    <property type="protein sequence ID" value="TFK25116.1"/>
    <property type="molecule type" value="Genomic_DNA"/>
</dbReference>
<name>A0A5C3KX62_COPMA</name>
<gene>
    <name evidence="3" type="ORF">FA15DRAFT_694006</name>
</gene>
<feature type="compositionally biased region" description="Polar residues" evidence="1">
    <location>
        <begin position="393"/>
        <end position="406"/>
    </location>
</feature>
<feature type="region of interest" description="Disordered" evidence="1">
    <location>
        <begin position="286"/>
        <end position="318"/>
    </location>
</feature>
<dbReference type="OrthoDB" id="3052647at2759"/>
<sequence length="518" mass="55913">MASPRLTWLDDDHPALRYQGEWEDDENLYLEDRHPVFGGKQKITTGNASVSFNFTGLNIRMLGRFVLVNTTGRIRPTWRCLLDDEEFDDGMEDFLRDSPPSAPENGFPLCLLFPVSNPNEPHTLRLEIEAADDAPFWIDAVELTPSLNSTFDGGTVWAQLSTTDPGVRLGSNWSTTEESSGRYALTEGSFVDINFVGTKAIWWGSHLVDLPEGTSQGSYSLNGEPPIAFSFTGRQTDWDPGYRVFFETEKVPAGQVHNLRVTHGGFEAPLVLNHLFIENGEILKRDPRLSQTSDPEPSTSPDSGPRPTSGANTSSGSLKSGHIGAIVGGVVGGIAFVLLLGCLLFFLKKKKQKSDKETWDSRAPVPFDPTSSQGGSSPLPSNAITHVKPRTPGQETAYTPTASSALSPAGDRIYVKPSLSGDSGELRSATTMTTTTTTTSPTPTTYIKSQPSSAPTPLSSAGVSHDALPSPAIMIHAPPPLDSAFPIVQPTYHQDSGIRLADEQTLALSEVPPSYTSL</sequence>
<organism evidence="3 4">
    <name type="scientific">Coprinopsis marcescibilis</name>
    <name type="common">Agaric fungus</name>
    <name type="synonym">Psathyrella marcescibilis</name>
    <dbReference type="NCBI Taxonomy" id="230819"/>
    <lineage>
        <taxon>Eukaryota</taxon>
        <taxon>Fungi</taxon>
        <taxon>Dikarya</taxon>
        <taxon>Basidiomycota</taxon>
        <taxon>Agaricomycotina</taxon>
        <taxon>Agaricomycetes</taxon>
        <taxon>Agaricomycetidae</taxon>
        <taxon>Agaricales</taxon>
        <taxon>Agaricineae</taxon>
        <taxon>Psathyrellaceae</taxon>
        <taxon>Coprinopsis</taxon>
    </lineage>
</organism>
<evidence type="ECO:0000313" key="3">
    <source>
        <dbReference type="EMBL" id="TFK25116.1"/>
    </source>
</evidence>
<keyword evidence="4" id="KW-1185">Reference proteome</keyword>
<protein>
    <submittedName>
        <fullName evidence="3">Uncharacterized protein</fullName>
    </submittedName>
</protein>
<keyword evidence="2" id="KW-0812">Transmembrane</keyword>
<proteinExistence type="predicted"/>
<keyword evidence="2" id="KW-0472">Membrane</keyword>
<feature type="compositionally biased region" description="Low complexity" evidence="1">
    <location>
        <begin position="292"/>
        <end position="305"/>
    </location>
</feature>
<evidence type="ECO:0000313" key="4">
    <source>
        <dbReference type="Proteomes" id="UP000307440"/>
    </source>
</evidence>
<feature type="region of interest" description="Disordered" evidence="1">
    <location>
        <begin position="355"/>
        <end position="464"/>
    </location>
</feature>
<dbReference type="Proteomes" id="UP000307440">
    <property type="component" value="Unassembled WGS sequence"/>
</dbReference>
<feature type="compositionally biased region" description="Low complexity" evidence="1">
    <location>
        <begin position="430"/>
        <end position="445"/>
    </location>
</feature>
<feature type="transmembrane region" description="Helical" evidence="2">
    <location>
        <begin position="323"/>
        <end position="347"/>
    </location>
</feature>
<evidence type="ECO:0000256" key="2">
    <source>
        <dbReference type="SAM" id="Phobius"/>
    </source>
</evidence>
<feature type="compositionally biased region" description="Polar residues" evidence="1">
    <location>
        <begin position="309"/>
        <end position="318"/>
    </location>
</feature>